<gene>
    <name evidence="1" type="ORF">GRFL_1766</name>
</gene>
<accession>A0A1L7I4F4</accession>
<dbReference type="Pfam" id="PF09837">
    <property type="entry name" value="DUF2064"/>
    <property type="match status" value="1"/>
</dbReference>
<keyword evidence="2" id="KW-1185">Reference proteome</keyword>
<dbReference type="AlphaFoldDB" id="A0A1L7I4F4"/>
<dbReference type="EMBL" id="CP016359">
    <property type="protein sequence ID" value="APU68490.1"/>
    <property type="molecule type" value="Genomic_DNA"/>
</dbReference>
<keyword evidence="1" id="KW-0808">Transferase</keyword>
<dbReference type="Gene3D" id="3.90.550.10">
    <property type="entry name" value="Spore Coat Polysaccharide Biosynthesis Protein SpsA, Chain A"/>
    <property type="match status" value="1"/>
</dbReference>
<evidence type="ECO:0000313" key="1">
    <source>
        <dbReference type="EMBL" id="APU68490.1"/>
    </source>
</evidence>
<dbReference type="OrthoDB" id="9798250at2"/>
<reference evidence="1 2" key="1">
    <citation type="submission" date="2016-07" db="EMBL/GenBank/DDBJ databases">
        <title>Multi-omics approach to identify versatile polysaccharide utilization systems of a marine flavobacterium Gramella flava.</title>
        <authorList>
            <person name="Tang K."/>
        </authorList>
    </citation>
    <scope>NUCLEOTIDE SEQUENCE [LARGE SCALE GENOMIC DNA]</scope>
    <source>
        <strain evidence="1 2">JLT2011</strain>
    </source>
</reference>
<organism evidence="1 2">
    <name type="scientific">Christiangramia flava JLT2011</name>
    <dbReference type="NCBI Taxonomy" id="1229726"/>
    <lineage>
        <taxon>Bacteria</taxon>
        <taxon>Pseudomonadati</taxon>
        <taxon>Bacteroidota</taxon>
        <taxon>Flavobacteriia</taxon>
        <taxon>Flavobacteriales</taxon>
        <taxon>Flavobacteriaceae</taxon>
        <taxon>Christiangramia</taxon>
    </lineage>
</organism>
<dbReference type="STRING" id="1229726.GRFL_1766"/>
<sequence length="225" mass="25817">MTGKTAILIFANSSSEELKTKKIQRSALLFDHLNQKVLKIARSTGLPYFLFSEEEQKGSNFGERFTHAIASVFQKGYQNVISIGNDTPGLSKNHILRTATSLKNNGMVLGPSFDGGFYLMGMRKELFCKKQFLKLPWQTAQLTKCIRRLLGKKFENIVWLERLRDIDNESDLKHIVNTFQFVGDVLRTIILKITKSAQTFFSEMIQVQQLVFIRHFFNKGSPFQI</sequence>
<dbReference type="EC" id="2.4.1.-" evidence="1"/>
<keyword evidence="1" id="KW-0328">Glycosyltransferase</keyword>
<dbReference type="GO" id="GO:0016757">
    <property type="term" value="F:glycosyltransferase activity"/>
    <property type="evidence" value="ECO:0007669"/>
    <property type="project" value="UniProtKB-KW"/>
</dbReference>
<dbReference type="SUPFAM" id="SSF53448">
    <property type="entry name" value="Nucleotide-diphospho-sugar transferases"/>
    <property type="match status" value="1"/>
</dbReference>
<dbReference type="PANTHER" id="PTHR36529">
    <property type="entry name" value="SLL1095 PROTEIN"/>
    <property type="match status" value="1"/>
</dbReference>
<dbReference type="RefSeq" id="WP_083644255.1">
    <property type="nucleotide sequence ID" value="NZ_AMRU01000001.1"/>
</dbReference>
<name>A0A1L7I4F4_9FLAO</name>
<evidence type="ECO:0000313" key="2">
    <source>
        <dbReference type="Proteomes" id="UP000186230"/>
    </source>
</evidence>
<protein>
    <submittedName>
        <fullName evidence="1">Glycosyltransferase</fullName>
        <ecNumber evidence="1">2.4.1.-</ecNumber>
    </submittedName>
</protein>
<dbReference type="KEGG" id="gfl:GRFL_1766"/>
<dbReference type="PANTHER" id="PTHR36529:SF1">
    <property type="entry name" value="GLYCOSYLTRANSFERASE"/>
    <property type="match status" value="1"/>
</dbReference>
<proteinExistence type="predicted"/>
<dbReference type="Proteomes" id="UP000186230">
    <property type="component" value="Chromosome"/>
</dbReference>
<dbReference type="InterPro" id="IPR018641">
    <property type="entry name" value="Trfase_1_rSAM/seldom-assoc"/>
</dbReference>
<dbReference type="InterPro" id="IPR029044">
    <property type="entry name" value="Nucleotide-diphossugar_trans"/>
</dbReference>